<sequence length="220" mass="23676">MPAATGQSDQPHRSPRAAGVAGVVFAVLLAATIVAIRIVFPELPPAATTWHANAFGRAALRVALALLPFAGIAFLWFMAALRTYIGAQEDKFFATVFLGGGLLFVATLFELATVADSMLSIADMSPGGPPPQLWRYSHHFTFTLLSSYCMRMAAVFTLSTTTIGHRLHLFPRWLWGLGYLVGAILLVVVTRVPWSELAFPFWALAVSCRMLAARPAGGGT</sequence>
<gene>
    <name evidence="2" type="ORF">GCM10010170_098970</name>
</gene>
<keyword evidence="1" id="KW-1133">Transmembrane helix</keyword>
<proteinExistence type="predicted"/>
<dbReference type="EMBL" id="BAAARV010000108">
    <property type="protein sequence ID" value="GAA2387787.1"/>
    <property type="molecule type" value="Genomic_DNA"/>
</dbReference>
<comment type="caution">
    <text evidence="2">The sequence shown here is derived from an EMBL/GenBank/DDBJ whole genome shotgun (WGS) entry which is preliminary data.</text>
</comment>
<feature type="transmembrane region" description="Helical" evidence="1">
    <location>
        <begin position="20"/>
        <end position="40"/>
    </location>
</feature>
<keyword evidence="1" id="KW-0472">Membrane</keyword>
<evidence type="ECO:0000313" key="3">
    <source>
        <dbReference type="Proteomes" id="UP001501444"/>
    </source>
</evidence>
<dbReference type="RefSeq" id="WP_344619695.1">
    <property type="nucleotide sequence ID" value="NZ_BAAARV010000108.1"/>
</dbReference>
<evidence type="ECO:0008006" key="4">
    <source>
        <dbReference type="Google" id="ProtNLM"/>
    </source>
</evidence>
<keyword evidence="1" id="KW-0812">Transmembrane</keyword>
<evidence type="ECO:0000256" key="1">
    <source>
        <dbReference type="SAM" id="Phobius"/>
    </source>
</evidence>
<feature type="transmembrane region" description="Helical" evidence="1">
    <location>
        <begin position="139"/>
        <end position="161"/>
    </location>
</feature>
<feature type="transmembrane region" description="Helical" evidence="1">
    <location>
        <begin position="60"/>
        <end position="81"/>
    </location>
</feature>
<reference evidence="3" key="1">
    <citation type="journal article" date="2019" name="Int. J. Syst. Evol. Microbiol.">
        <title>The Global Catalogue of Microorganisms (GCM) 10K type strain sequencing project: providing services to taxonomists for standard genome sequencing and annotation.</title>
        <authorList>
            <consortium name="The Broad Institute Genomics Platform"/>
            <consortium name="The Broad Institute Genome Sequencing Center for Infectious Disease"/>
            <person name="Wu L."/>
            <person name="Ma J."/>
        </authorList>
    </citation>
    <scope>NUCLEOTIDE SEQUENCE [LARGE SCALE GENOMIC DNA]</scope>
    <source>
        <strain evidence="3">JCM 3272</strain>
    </source>
</reference>
<feature type="transmembrane region" description="Helical" evidence="1">
    <location>
        <begin position="173"/>
        <end position="194"/>
    </location>
</feature>
<feature type="transmembrane region" description="Helical" evidence="1">
    <location>
        <begin position="93"/>
        <end position="119"/>
    </location>
</feature>
<dbReference type="Proteomes" id="UP001501444">
    <property type="component" value="Unassembled WGS sequence"/>
</dbReference>
<keyword evidence="3" id="KW-1185">Reference proteome</keyword>
<organism evidence="2 3">
    <name type="scientific">Dactylosporangium salmoneum</name>
    <dbReference type="NCBI Taxonomy" id="53361"/>
    <lineage>
        <taxon>Bacteria</taxon>
        <taxon>Bacillati</taxon>
        <taxon>Actinomycetota</taxon>
        <taxon>Actinomycetes</taxon>
        <taxon>Micromonosporales</taxon>
        <taxon>Micromonosporaceae</taxon>
        <taxon>Dactylosporangium</taxon>
    </lineage>
</organism>
<evidence type="ECO:0000313" key="2">
    <source>
        <dbReference type="EMBL" id="GAA2387787.1"/>
    </source>
</evidence>
<name>A0ABP5UTZ0_9ACTN</name>
<protein>
    <recommendedName>
        <fullName evidence="4">DUF4386 domain-containing protein</fullName>
    </recommendedName>
</protein>
<accession>A0ABP5UTZ0</accession>